<protein>
    <submittedName>
        <fullName evidence="2">Uncharacterized protein</fullName>
    </submittedName>
</protein>
<sequence length="70" mass="6796">MVTKLIACVAIAGTAAAGTAAPASADPSSFNVLSCGCPQPVPMGGPAVADEINKGIETALTDLEGISVPR</sequence>
<gene>
    <name evidence="2" type="ORF">FPZ47_16135</name>
</gene>
<dbReference type="AlphaFoldDB" id="A0A557XNE1"/>
<feature type="signal peptide" evidence="1">
    <location>
        <begin position="1"/>
        <end position="25"/>
    </location>
</feature>
<feature type="chain" id="PRO_5021945353" evidence="1">
    <location>
        <begin position="26"/>
        <end position="70"/>
    </location>
</feature>
<proteinExistence type="predicted"/>
<keyword evidence="1" id="KW-0732">Signal</keyword>
<name>A0A557XNE1_9MYCO</name>
<organism evidence="2 3">
    <name type="scientific">Mycobacterium helveticum</name>
    <dbReference type="NCBI Taxonomy" id="2592811"/>
    <lineage>
        <taxon>Bacteria</taxon>
        <taxon>Bacillati</taxon>
        <taxon>Actinomycetota</taxon>
        <taxon>Actinomycetes</taxon>
        <taxon>Mycobacteriales</taxon>
        <taxon>Mycobacteriaceae</taxon>
        <taxon>Mycobacterium</taxon>
    </lineage>
</organism>
<accession>A0A557XNE1</accession>
<dbReference type="Proteomes" id="UP000320513">
    <property type="component" value="Unassembled WGS sequence"/>
</dbReference>
<evidence type="ECO:0000313" key="2">
    <source>
        <dbReference type="EMBL" id="TVS87364.1"/>
    </source>
</evidence>
<dbReference type="RefSeq" id="WP_144952938.1">
    <property type="nucleotide sequence ID" value="NZ_VMQU01000067.1"/>
</dbReference>
<keyword evidence="3" id="KW-1185">Reference proteome</keyword>
<dbReference type="EMBL" id="VMQU01000067">
    <property type="protein sequence ID" value="TVS87364.1"/>
    <property type="molecule type" value="Genomic_DNA"/>
</dbReference>
<evidence type="ECO:0000313" key="3">
    <source>
        <dbReference type="Proteomes" id="UP000320513"/>
    </source>
</evidence>
<evidence type="ECO:0000256" key="1">
    <source>
        <dbReference type="SAM" id="SignalP"/>
    </source>
</evidence>
<reference evidence="2 3" key="1">
    <citation type="submission" date="2019-07" db="EMBL/GenBank/DDBJ databases">
        <title>New Mycobacterium species.</title>
        <authorList>
            <person name="Tortoli E."/>
            <person name="Ghielmetti G."/>
            <person name="Friedel U."/>
            <person name="Trovato A."/>
        </authorList>
    </citation>
    <scope>NUCLEOTIDE SEQUENCE [LARGE SCALE GENOMIC DNA]</scope>
    <source>
        <strain evidence="2 3">16-83</strain>
    </source>
</reference>
<dbReference type="OrthoDB" id="4741730at2"/>
<comment type="caution">
    <text evidence="2">The sequence shown here is derived from an EMBL/GenBank/DDBJ whole genome shotgun (WGS) entry which is preliminary data.</text>
</comment>